<keyword evidence="1" id="KW-0732">Signal</keyword>
<comment type="caution">
    <text evidence="2">The sequence shown here is derived from an EMBL/GenBank/DDBJ whole genome shotgun (WGS) entry which is preliminary data.</text>
</comment>
<dbReference type="EMBL" id="MU250535">
    <property type="protein sequence ID" value="KAG7445929.1"/>
    <property type="molecule type" value="Genomic_DNA"/>
</dbReference>
<gene>
    <name evidence="2" type="ORF">BT62DRAFT_994320</name>
</gene>
<evidence type="ECO:0000256" key="1">
    <source>
        <dbReference type="SAM" id="SignalP"/>
    </source>
</evidence>
<feature type="chain" id="PRO_5040422619" evidence="1">
    <location>
        <begin position="20"/>
        <end position="126"/>
    </location>
</feature>
<protein>
    <submittedName>
        <fullName evidence="2">Uncharacterized protein</fullName>
    </submittedName>
</protein>
<organism evidence="2 3">
    <name type="scientific">Guyanagaster necrorhizus</name>
    <dbReference type="NCBI Taxonomy" id="856835"/>
    <lineage>
        <taxon>Eukaryota</taxon>
        <taxon>Fungi</taxon>
        <taxon>Dikarya</taxon>
        <taxon>Basidiomycota</taxon>
        <taxon>Agaricomycotina</taxon>
        <taxon>Agaricomycetes</taxon>
        <taxon>Agaricomycetidae</taxon>
        <taxon>Agaricales</taxon>
        <taxon>Marasmiineae</taxon>
        <taxon>Physalacriaceae</taxon>
        <taxon>Guyanagaster</taxon>
    </lineage>
</organism>
<dbReference type="Proteomes" id="UP000812287">
    <property type="component" value="Unassembled WGS sequence"/>
</dbReference>
<dbReference type="RefSeq" id="XP_043039429.1">
    <property type="nucleotide sequence ID" value="XM_043190462.1"/>
</dbReference>
<proteinExistence type="predicted"/>
<reference evidence="2" key="1">
    <citation type="submission" date="2020-11" db="EMBL/GenBank/DDBJ databases">
        <title>Adaptations for nitrogen fixation in a non-lichenized fungal sporocarp promotes dispersal by wood-feeding termites.</title>
        <authorList>
            <consortium name="DOE Joint Genome Institute"/>
            <person name="Koch R.A."/>
            <person name="Yoon G."/>
            <person name="Arayal U."/>
            <person name="Lail K."/>
            <person name="Amirebrahimi M."/>
            <person name="Labutti K."/>
            <person name="Lipzen A."/>
            <person name="Riley R."/>
            <person name="Barry K."/>
            <person name="Henrissat B."/>
            <person name="Grigoriev I.V."/>
            <person name="Herr J.R."/>
            <person name="Aime M.C."/>
        </authorList>
    </citation>
    <scope>NUCLEOTIDE SEQUENCE</scope>
    <source>
        <strain evidence="2">MCA 3950</strain>
    </source>
</reference>
<feature type="signal peptide" evidence="1">
    <location>
        <begin position="1"/>
        <end position="19"/>
    </location>
</feature>
<sequence>MVVDLVWEVLVVWAGLVVALADPEAEGRAEDGAGRAEEALEAAVLEAADRVVDPEVTLADPEVEGDQVDGKRHMPDLTFDIYNQDTYWIRSSFIILNSTSLSKTSTVGLGIVSIHDCSSINHIPLG</sequence>
<accession>A0A9P7VS65</accession>
<dbReference type="GeneID" id="66112759"/>
<keyword evidence="3" id="KW-1185">Reference proteome</keyword>
<name>A0A9P7VS65_9AGAR</name>
<evidence type="ECO:0000313" key="3">
    <source>
        <dbReference type="Proteomes" id="UP000812287"/>
    </source>
</evidence>
<dbReference type="AlphaFoldDB" id="A0A9P7VS65"/>
<evidence type="ECO:0000313" key="2">
    <source>
        <dbReference type="EMBL" id="KAG7445929.1"/>
    </source>
</evidence>